<proteinExistence type="predicted"/>
<feature type="compositionally biased region" description="Basic and acidic residues" evidence="1">
    <location>
        <begin position="59"/>
        <end position="80"/>
    </location>
</feature>
<sequence length="80" mass="9023">MSGRQTSSYDTRQGSSSRPANRYGQGQGQGQGSSRQSQGSSSSRASQGYALREYLNTPHRHETWDWEKKAKDRNEKNTKL</sequence>
<evidence type="ECO:0000256" key="1">
    <source>
        <dbReference type="SAM" id="MobiDB-lite"/>
    </source>
</evidence>
<reference evidence="2 3" key="1">
    <citation type="submission" date="2017-02" db="EMBL/GenBank/DDBJ databases">
        <title>Genomes of Trichoderma spp. with biocontrol activity.</title>
        <authorList>
            <person name="Gardiner D."/>
            <person name="Kazan K."/>
            <person name="Vos C."/>
            <person name="Harvey P."/>
        </authorList>
    </citation>
    <scope>NUCLEOTIDE SEQUENCE [LARGE SCALE GENOMIC DNA]</scope>
    <source>
        <strain evidence="2 3">Tr1</strain>
    </source>
</reference>
<dbReference type="OrthoDB" id="4900283at2759"/>
<evidence type="ECO:0000313" key="3">
    <source>
        <dbReference type="Proteomes" id="UP000236290"/>
    </source>
</evidence>
<comment type="caution">
    <text evidence="2">The sequence shown here is derived from an EMBL/GenBank/DDBJ whole genome shotgun (WGS) entry which is preliminary data.</text>
</comment>
<accession>A0A2K0UGT2</accession>
<protein>
    <submittedName>
        <fullName evidence="2">Uncharacterized protein</fullName>
    </submittedName>
</protein>
<dbReference type="EMBL" id="MTYI01000037">
    <property type="protein sequence ID" value="PNP57001.1"/>
    <property type="molecule type" value="Genomic_DNA"/>
</dbReference>
<feature type="region of interest" description="Disordered" evidence="1">
    <location>
        <begin position="1"/>
        <end position="80"/>
    </location>
</feature>
<feature type="compositionally biased region" description="Low complexity" evidence="1">
    <location>
        <begin position="32"/>
        <end position="48"/>
    </location>
</feature>
<dbReference type="Proteomes" id="UP000236290">
    <property type="component" value="Unassembled WGS sequence"/>
</dbReference>
<feature type="compositionally biased region" description="Polar residues" evidence="1">
    <location>
        <begin position="1"/>
        <end position="19"/>
    </location>
</feature>
<organism evidence="2 3">
    <name type="scientific">Trichoderma harzianum</name>
    <name type="common">Hypocrea lixii</name>
    <dbReference type="NCBI Taxonomy" id="5544"/>
    <lineage>
        <taxon>Eukaryota</taxon>
        <taxon>Fungi</taxon>
        <taxon>Dikarya</taxon>
        <taxon>Ascomycota</taxon>
        <taxon>Pezizomycotina</taxon>
        <taxon>Sordariomycetes</taxon>
        <taxon>Hypocreomycetidae</taxon>
        <taxon>Hypocreales</taxon>
        <taxon>Hypocreaceae</taxon>
        <taxon>Trichoderma</taxon>
    </lineage>
</organism>
<evidence type="ECO:0000313" key="2">
    <source>
        <dbReference type="EMBL" id="PNP57001.1"/>
    </source>
</evidence>
<gene>
    <name evidence="2" type="ORF">THARTR1_02843</name>
</gene>
<dbReference type="AlphaFoldDB" id="A0A2K0UGT2"/>
<name>A0A2K0UGT2_TRIHA</name>